<dbReference type="EnsemblPlants" id="Kaladp0040s0664.2.v1.1">
    <property type="protein sequence ID" value="Kaladp0040s0664.2.v1.1"/>
    <property type="gene ID" value="Kaladp0040s0664.v1.1"/>
</dbReference>
<feature type="region of interest" description="Disordered" evidence="7">
    <location>
        <begin position="389"/>
        <end position="472"/>
    </location>
</feature>
<dbReference type="Gramene" id="Kaladp0040s0664.1.v1.1">
    <property type="protein sequence ID" value="Kaladp0040s0664.1.v1.1"/>
    <property type="gene ID" value="Kaladp0040s0664.v1.1"/>
</dbReference>
<feature type="domain" description="HTH myb-type" evidence="8">
    <location>
        <begin position="252"/>
        <end position="312"/>
    </location>
</feature>
<dbReference type="Gramene" id="Kaladp0040s0664.5.v1.1">
    <property type="protein sequence ID" value="Kaladp0040s0664.5.v1.1"/>
    <property type="gene ID" value="Kaladp0040s0664.v1.1"/>
</dbReference>
<keyword evidence="6" id="KW-0539">Nucleus</keyword>
<evidence type="ECO:0000259" key="8">
    <source>
        <dbReference type="PROSITE" id="PS51294"/>
    </source>
</evidence>
<dbReference type="InterPro" id="IPR025756">
    <property type="entry name" value="Myb_CC_LHEQLE"/>
</dbReference>
<dbReference type="Proteomes" id="UP000594263">
    <property type="component" value="Unplaced"/>
</dbReference>
<evidence type="ECO:0000256" key="3">
    <source>
        <dbReference type="ARBA" id="ARBA00023015"/>
    </source>
</evidence>
<dbReference type="Pfam" id="PF00249">
    <property type="entry name" value="Myb_DNA-binding"/>
    <property type="match status" value="1"/>
</dbReference>
<evidence type="ECO:0000256" key="7">
    <source>
        <dbReference type="SAM" id="MobiDB-lite"/>
    </source>
</evidence>
<proteinExistence type="inferred from homology"/>
<dbReference type="OMA" id="ASWHTES"/>
<dbReference type="Gene3D" id="1.10.10.60">
    <property type="entry name" value="Homeodomain-like"/>
    <property type="match status" value="1"/>
</dbReference>
<dbReference type="PROSITE" id="PS51294">
    <property type="entry name" value="HTH_MYB"/>
    <property type="match status" value="1"/>
</dbReference>
<comment type="subcellular location">
    <subcellularLocation>
        <location evidence="1">Nucleus</location>
    </subcellularLocation>
</comment>
<dbReference type="Pfam" id="PF14379">
    <property type="entry name" value="Myb_CC_LHEQLE"/>
    <property type="match status" value="1"/>
</dbReference>
<comment type="similarity">
    <text evidence="2">Belongs to the MYB-CC family.</text>
</comment>
<keyword evidence="10" id="KW-1185">Reference proteome</keyword>
<dbReference type="Gramene" id="Kaladp0040s0664.2.v1.1">
    <property type="protein sequence ID" value="Kaladp0040s0664.2.v1.1"/>
    <property type="gene ID" value="Kaladp0040s0664.v1.1"/>
</dbReference>
<evidence type="ECO:0000256" key="5">
    <source>
        <dbReference type="ARBA" id="ARBA00023163"/>
    </source>
</evidence>
<evidence type="ECO:0000313" key="9">
    <source>
        <dbReference type="EnsemblPlants" id="Kaladp0040s0664.2.v1.1"/>
    </source>
</evidence>
<dbReference type="GO" id="GO:0003700">
    <property type="term" value="F:DNA-binding transcription factor activity"/>
    <property type="evidence" value="ECO:0007669"/>
    <property type="project" value="InterPro"/>
</dbReference>
<name>A0A7N0TP79_KALFE</name>
<dbReference type="GO" id="GO:0005634">
    <property type="term" value="C:nucleus"/>
    <property type="evidence" value="ECO:0007669"/>
    <property type="project" value="UniProtKB-SubCell"/>
</dbReference>
<evidence type="ECO:0000313" key="10">
    <source>
        <dbReference type="Proteomes" id="UP000594263"/>
    </source>
</evidence>
<dbReference type="EnsemblPlants" id="Kaladp0040s0664.5.v1.1">
    <property type="protein sequence ID" value="Kaladp0040s0664.5.v1.1"/>
    <property type="gene ID" value="Kaladp0040s0664.v1.1"/>
</dbReference>
<dbReference type="InterPro" id="IPR001005">
    <property type="entry name" value="SANT/Myb"/>
</dbReference>
<dbReference type="Gramene" id="Kaladp0040s0664.6.v1.1">
    <property type="protein sequence ID" value="Kaladp0040s0664.6.v1.1"/>
    <property type="gene ID" value="Kaladp0040s0664.v1.1"/>
</dbReference>
<organism evidence="9 10">
    <name type="scientific">Kalanchoe fedtschenkoi</name>
    <name type="common">Lavender scallops</name>
    <name type="synonym">South American air plant</name>
    <dbReference type="NCBI Taxonomy" id="63787"/>
    <lineage>
        <taxon>Eukaryota</taxon>
        <taxon>Viridiplantae</taxon>
        <taxon>Streptophyta</taxon>
        <taxon>Embryophyta</taxon>
        <taxon>Tracheophyta</taxon>
        <taxon>Spermatophyta</taxon>
        <taxon>Magnoliopsida</taxon>
        <taxon>eudicotyledons</taxon>
        <taxon>Gunneridae</taxon>
        <taxon>Pentapetalae</taxon>
        <taxon>Saxifragales</taxon>
        <taxon>Crassulaceae</taxon>
        <taxon>Kalanchoe</taxon>
    </lineage>
</organism>
<dbReference type="EnsemblPlants" id="Kaladp0040s0664.6.v1.1">
    <property type="protein sequence ID" value="Kaladp0040s0664.6.v1.1"/>
    <property type="gene ID" value="Kaladp0040s0664.v1.1"/>
</dbReference>
<dbReference type="AlphaFoldDB" id="A0A7N0TP79"/>
<feature type="compositionally biased region" description="Basic and acidic residues" evidence="7">
    <location>
        <begin position="312"/>
        <end position="328"/>
    </location>
</feature>
<feature type="compositionally biased region" description="Low complexity" evidence="7">
    <location>
        <begin position="222"/>
        <end position="233"/>
    </location>
</feature>
<dbReference type="GO" id="GO:0003677">
    <property type="term" value="F:DNA binding"/>
    <property type="evidence" value="ECO:0007669"/>
    <property type="project" value="InterPro"/>
</dbReference>
<evidence type="ECO:0000256" key="1">
    <source>
        <dbReference type="ARBA" id="ARBA00004123"/>
    </source>
</evidence>
<dbReference type="InterPro" id="IPR006447">
    <property type="entry name" value="Myb_dom_plants"/>
</dbReference>
<dbReference type="EnsemblPlants" id="Kaladp0040s0664.4.v1.1">
    <property type="protein sequence ID" value="Kaladp0040s0664.4.v1.1"/>
    <property type="gene ID" value="Kaladp0040s0664.v1.1"/>
</dbReference>
<dbReference type="SUPFAM" id="SSF46689">
    <property type="entry name" value="Homeodomain-like"/>
    <property type="match status" value="1"/>
</dbReference>
<keyword evidence="4" id="KW-0175">Coiled coil</keyword>
<dbReference type="InterPro" id="IPR046955">
    <property type="entry name" value="PHR1-like"/>
</dbReference>
<dbReference type="Gramene" id="Kaladp0040s0664.4.v1.1">
    <property type="protein sequence ID" value="Kaladp0040s0664.4.v1.1"/>
    <property type="gene ID" value="Kaladp0040s0664.v1.1"/>
</dbReference>
<evidence type="ECO:0000256" key="4">
    <source>
        <dbReference type="ARBA" id="ARBA00023054"/>
    </source>
</evidence>
<dbReference type="EnsemblPlants" id="Kaladp0040s0664.3.v1.1">
    <property type="protein sequence ID" value="Kaladp0040s0664.3.v1.1"/>
    <property type="gene ID" value="Kaladp0040s0664.v1.1"/>
</dbReference>
<feature type="region of interest" description="Disordered" evidence="7">
    <location>
        <begin position="310"/>
        <end position="330"/>
    </location>
</feature>
<feature type="compositionally biased region" description="Polar residues" evidence="7">
    <location>
        <begin position="414"/>
        <end position="439"/>
    </location>
</feature>
<dbReference type="Gramene" id="Kaladp0040s0664.3.v1.1">
    <property type="protein sequence ID" value="Kaladp0040s0664.3.v1.1"/>
    <property type="gene ID" value="Kaladp0040s0664.v1.1"/>
</dbReference>
<feature type="region of interest" description="Disordered" evidence="7">
    <location>
        <begin position="212"/>
        <end position="253"/>
    </location>
</feature>
<dbReference type="EnsemblPlants" id="Kaladp0040s0664.1.v1.1">
    <property type="protein sequence ID" value="Kaladp0040s0664.1.v1.1"/>
    <property type="gene ID" value="Kaladp0040s0664.v1.1"/>
</dbReference>
<dbReference type="FunFam" id="1.10.10.60:FF:000002">
    <property type="entry name" value="Myb family transcription factor"/>
    <property type="match status" value="1"/>
</dbReference>
<dbReference type="PANTHER" id="PTHR31499">
    <property type="entry name" value="MYB FAMILY TRANSCRIPTION FACTOR PHL11"/>
    <property type="match status" value="1"/>
</dbReference>
<reference evidence="9" key="1">
    <citation type="submission" date="2021-01" db="UniProtKB">
        <authorList>
            <consortium name="EnsemblPlants"/>
        </authorList>
    </citation>
    <scope>IDENTIFICATION</scope>
</reference>
<feature type="compositionally biased region" description="Polar residues" evidence="7">
    <location>
        <begin position="234"/>
        <end position="251"/>
    </location>
</feature>
<dbReference type="PANTHER" id="PTHR31499:SF80">
    <property type="entry name" value="HTH MYB-TYPE DOMAIN-CONTAINING PROTEIN"/>
    <property type="match status" value="1"/>
</dbReference>
<keyword evidence="3" id="KW-0805">Transcription regulation</keyword>
<evidence type="ECO:0000256" key="6">
    <source>
        <dbReference type="ARBA" id="ARBA00023242"/>
    </source>
</evidence>
<dbReference type="NCBIfam" id="TIGR01557">
    <property type="entry name" value="myb_SHAQKYF"/>
    <property type="match status" value="1"/>
</dbReference>
<sequence>MEARPIPIYNSGGKQHSGACGAISSSLSVLPSHLDHNSPNFQDHQQASLRKGVMGGGSFMRASPFISNNGMVGPLHSSSSGFSTDIQFSNVSPCSRNTSTISQSSINVTPFPPTHSSFSGVLQSTASSQINSANNISWCTDPQQEFFDFASPGNHIQTGRKGSSAVMPTDDLGKQSDWQEWADQLITSEEALNANWNEYICDVALENMDGETGCIKKPSSDVQRQQPQVQLQPTAPSSETGNAGTPTSSANGAVKARMRWTPELHEAFVQAVASLGGSERATPKGVLKRMNIEGLTIYHVKSHLQKYRTARFRPDPSEAGSSDKRSTSIEEISSLDLKSGIDITEALRLQMEVQKRLHEQLEVQRNLQLRIEEQGRYLQQMFEQQCKSMPDSVKAAMTPDGQQHSSDKLGVQEVSPNDNKNPGSKNADSSTSLGENPCNQVILPAKSSREVDDIDMSQPSKRKKTGEPSEPN</sequence>
<evidence type="ECO:0000256" key="2">
    <source>
        <dbReference type="ARBA" id="ARBA00006783"/>
    </source>
</evidence>
<keyword evidence="5" id="KW-0804">Transcription</keyword>
<dbReference type="InterPro" id="IPR017930">
    <property type="entry name" value="Myb_dom"/>
</dbReference>
<dbReference type="InterPro" id="IPR009057">
    <property type="entry name" value="Homeodomain-like_sf"/>
</dbReference>
<accession>A0A7N0TP79</accession>
<protein>
    <recommendedName>
        <fullName evidence="8">HTH myb-type domain-containing protein</fullName>
    </recommendedName>
</protein>